<organism evidence="1 2">
    <name type="scientific">Panagrolaimus sp. JU765</name>
    <dbReference type="NCBI Taxonomy" id="591449"/>
    <lineage>
        <taxon>Eukaryota</taxon>
        <taxon>Metazoa</taxon>
        <taxon>Ecdysozoa</taxon>
        <taxon>Nematoda</taxon>
        <taxon>Chromadorea</taxon>
        <taxon>Rhabditida</taxon>
        <taxon>Tylenchina</taxon>
        <taxon>Panagrolaimomorpha</taxon>
        <taxon>Panagrolaimoidea</taxon>
        <taxon>Panagrolaimidae</taxon>
        <taxon>Panagrolaimus</taxon>
    </lineage>
</organism>
<evidence type="ECO:0000313" key="2">
    <source>
        <dbReference type="WBParaSite" id="JU765_v2.g18765.t1"/>
    </source>
</evidence>
<dbReference type="WBParaSite" id="JU765_v2.g18765.t1">
    <property type="protein sequence ID" value="JU765_v2.g18765.t1"/>
    <property type="gene ID" value="JU765_v2.g18765"/>
</dbReference>
<proteinExistence type="predicted"/>
<reference evidence="2" key="1">
    <citation type="submission" date="2022-11" db="UniProtKB">
        <authorList>
            <consortium name="WormBaseParasite"/>
        </authorList>
    </citation>
    <scope>IDENTIFICATION</scope>
</reference>
<accession>A0AC34QRL1</accession>
<name>A0AC34QRL1_9BILA</name>
<evidence type="ECO:0000313" key="1">
    <source>
        <dbReference type="Proteomes" id="UP000887576"/>
    </source>
</evidence>
<protein>
    <submittedName>
        <fullName evidence="2">Glutaminyl-peptide cyclotransferase</fullName>
    </submittedName>
</protein>
<sequence>MLPRFTLLVCLFVSLCLTNALAQWRVRQRSHQLVEMSTDDLRYLCGFTDMDAFKQLLKPIMVERIVGTPSHQQVGQFIKQAAEQYGFATEWDIFTDNTPYGPKTFRNLIATFDPLVPRRLVLACHYDSKIMPGKKFIAATDSAVPCAMLLDVARILGPIMHQRTNQQITLQLVFLDGEEAFVEWSATDSVYGARHLSELWTNKWYPSTSGSSFELSKEIDRIDVFMLLDLLGAPNPRITSTFGHGTTELFQELPKIEKALKSLNCLKKRPYAFQSGTSFQAVEDDHMPFMAKGVPVMHLISVPFPSVWHTPADNEKALDYDTIENLNAVVRVFVARYLGITPVSGK</sequence>
<dbReference type="Proteomes" id="UP000887576">
    <property type="component" value="Unplaced"/>
</dbReference>